<dbReference type="KEGG" id="mpz:Marpi_1169"/>
<dbReference type="OrthoDB" id="568239at2"/>
<accession>H2J895</accession>
<dbReference type="Proteomes" id="UP000007161">
    <property type="component" value="Chromosome"/>
</dbReference>
<evidence type="ECO:0000256" key="1">
    <source>
        <dbReference type="SAM" id="Coils"/>
    </source>
</evidence>
<keyword evidence="1" id="KW-0175">Coiled coil</keyword>
<evidence type="ECO:0000313" key="3">
    <source>
        <dbReference type="Proteomes" id="UP000007161"/>
    </source>
</evidence>
<name>H2J895_MARPK</name>
<reference evidence="2 3" key="1">
    <citation type="journal article" date="2012" name="J. Bacteriol.">
        <title>Complete Genome Sequence of the Thermophilic, Piezophilic, Heterotrophic Bacterium Marinitoga piezophila KA3.</title>
        <authorList>
            <person name="Lucas S."/>
            <person name="Han J."/>
            <person name="Lapidus A."/>
            <person name="Cheng J.F."/>
            <person name="Goodwin L.A."/>
            <person name="Pitluck S."/>
            <person name="Peters L."/>
            <person name="Mikhailova N."/>
            <person name="Teshima H."/>
            <person name="Detter J.C."/>
            <person name="Han C."/>
            <person name="Tapia R."/>
            <person name="Land M."/>
            <person name="Hauser L."/>
            <person name="Kyrpides N.C."/>
            <person name="Ivanova N."/>
            <person name="Pagani I."/>
            <person name="Vannier P."/>
            <person name="Oger P."/>
            <person name="Bartlett D.H."/>
            <person name="Noll K.M."/>
            <person name="Woyke T."/>
            <person name="Jebbar M."/>
        </authorList>
    </citation>
    <scope>NUCLEOTIDE SEQUENCE [LARGE SCALE GENOMIC DNA]</scope>
    <source>
        <strain evidence="3">DSM 14283 / JCM 11233 / KA3</strain>
    </source>
</reference>
<evidence type="ECO:0000313" key="2">
    <source>
        <dbReference type="EMBL" id="AEX85579.1"/>
    </source>
</evidence>
<dbReference type="Pfam" id="PF04411">
    <property type="entry name" value="PDDEXK_7"/>
    <property type="match status" value="1"/>
</dbReference>
<dbReference type="AlphaFoldDB" id="H2J895"/>
<dbReference type="EMBL" id="CP003257">
    <property type="protein sequence ID" value="AEX85579.1"/>
    <property type="molecule type" value="Genomic_DNA"/>
</dbReference>
<dbReference type="eggNOG" id="COG1700">
    <property type="taxonomic scope" value="Bacteria"/>
</dbReference>
<dbReference type="RefSeq" id="WP_014296651.1">
    <property type="nucleotide sequence ID" value="NC_016751.1"/>
</dbReference>
<feature type="coiled-coil region" evidence="1">
    <location>
        <begin position="250"/>
        <end position="284"/>
    </location>
</feature>
<feature type="coiled-coil region" evidence="1">
    <location>
        <begin position="506"/>
        <end position="536"/>
    </location>
</feature>
<dbReference type="InterPro" id="IPR007505">
    <property type="entry name" value="PDDEXK_7"/>
</dbReference>
<dbReference type="HOGENOM" id="CLU_372886_0_0_0"/>
<organism evidence="2 3">
    <name type="scientific">Marinitoga piezophila (strain DSM 14283 / JCM 11233 / KA3)</name>
    <dbReference type="NCBI Taxonomy" id="443254"/>
    <lineage>
        <taxon>Bacteria</taxon>
        <taxon>Thermotogati</taxon>
        <taxon>Thermotogota</taxon>
        <taxon>Thermotogae</taxon>
        <taxon>Petrotogales</taxon>
        <taxon>Petrotogaceae</taxon>
        <taxon>Marinitoga</taxon>
    </lineage>
</organism>
<proteinExistence type="predicted"/>
<evidence type="ECO:0008006" key="4">
    <source>
        <dbReference type="Google" id="ProtNLM"/>
    </source>
</evidence>
<sequence>MKLISFMMNVDKNLKRIEFLDKGNYKKGTILGEDNKEFWVTYTHYRVNSKRYRLGFSIVDLSDKDYEVYILDSEKEPINKLTSISGKGIKIFYDSNDNNDPDVGSNASGVFYVGVFENGERIYVSPPIYVLPSSLSYGDYLEMINDLIQINEHLIEDNKSKVFLAGKGVQNLVEIGKTLDDMKKVLEKINANPAASLKAIPAKIKYDPKKAISPKILVEKKMYPFKNKFKGQMKVESVDIYENKIIKYLLNLLKKKIELYIQSLNNYKEQKKREIDIIREQNKKEIDFDSELGKIEKKLIDIKEDIKTIIKNNRSLENIDKDKDIKISFDIYKKASIPKSRVNGKIEDNKVILYCNFITKRENRFISLERSFYSYAVSPFENFQQSRFNAESFMLKFETSNLNELVFFIDEVIEREDFKNPIKIKALAKREYYDNNDPLCVRVMKNYTYGDGSPVKEYYINIKKIYSLNNKKVPEYSEEEIVEKLAPYLNDNYESIVENKRFLELYKKKEDNLSCYDDKINELKKAKSRLDEILNLDLFKEVKEEKLILKPTQIFTNDNNYKKIWQYFNALNKKIYFIHDFIDSNMLLNEKSYLIKSTHEIYEYWTFFKMIDVLISELKWRLKNKNEVLNNLNKYMQWDYFQGNLKAKLEHDLKNNEKIDLVIYFNKNIKSNDGKILRPDFTFEFRKDNRNCIVYLDAKYRNYREQGKEQWFKDIKDVAIDKYTKKFRDTENEPIASFIVHPDTNNEWTFYGGYLDDKLEKKFDMEGIPPEHKFGIFAFTPNNIQYFKNFIKMILEYHLELYNYCWNCGEIDNIEIKVEKTMGGFNKYHYTCKSCGEFWVKNHCEKEGHSLIKHLFNYHTPDTDKKYPWYVKCPRCGKNDNGENTTVFEELCEFPTFDPNIL</sequence>
<reference evidence="3" key="2">
    <citation type="submission" date="2012-01" db="EMBL/GenBank/DDBJ databases">
        <title>Complete sequence of chromosome of Marinitoga piezophila KA3.</title>
        <authorList>
            <person name="Lucas S."/>
            <person name="Han J."/>
            <person name="Lapidus A."/>
            <person name="Cheng J.-F."/>
            <person name="Goodwin L."/>
            <person name="Pitluck S."/>
            <person name="Peters L."/>
            <person name="Mikhailova N."/>
            <person name="Teshima H."/>
            <person name="Detter J.C."/>
            <person name="Han C."/>
            <person name="Tapia R."/>
            <person name="Land M."/>
            <person name="Hauser L."/>
            <person name="Kyrpides N."/>
            <person name="Ivanova N."/>
            <person name="Pagani I."/>
            <person name="Jebbar M."/>
            <person name="Vannier P."/>
            <person name="Oger P."/>
            <person name="Cario A."/>
            <person name="Bartlett D."/>
            <person name="Noll K.M."/>
            <person name="Woyke T."/>
        </authorList>
    </citation>
    <scope>NUCLEOTIDE SEQUENCE [LARGE SCALE GENOMIC DNA]</scope>
    <source>
        <strain evidence="3">DSM 14283 / JCM 11233 / KA3</strain>
    </source>
</reference>
<protein>
    <recommendedName>
        <fullName evidence="4">DUF2357 domain-containing protein</fullName>
    </recommendedName>
</protein>
<keyword evidence="3" id="KW-1185">Reference proteome</keyword>
<gene>
    <name evidence="2" type="ordered locus">Marpi_1169</name>
</gene>